<organism evidence="3 4">
    <name type="scientific">Streptomyces paromomycinus</name>
    <name type="common">Streptomyces rimosus subsp. paromomycinus</name>
    <dbReference type="NCBI Taxonomy" id="92743"/>
    <lineage>
        <taxon>Bacteria</taxon>
        <taxon>Bacillati</taxon>
        <taxon>Actinomycetota</taxon>
        <taxon>Actinomycetes</taxon>
        <taxon>Kitasatosporales</taxon>
        <taxon>Streptomycetaceae</taxon>
        <taxon>Streptomyces</taxon>
    </lineage>
</organism>
<comment type="caution">
    <text evidence="3">The sequence shown here is derived from an EMBL/GenBank/DDBJ whole genome shotgun (WGS) entry which is preliminary data.</text>
</comment>
<evidence type="ECO:0000313" key="4">
    <source>
        <dbReference type="Proteomes" id="UP000286746"/>
    </source>
</evidence>
<dbReference type="GO" id="GO:0005524">
    <property type="term" value="F:ATP binding"/>
    <property type="evidence" value="ECO:0007669"/>
    <property type="project" value="UniProtKB-KW"/>
</dbReference>
<dbReference type="AlphaFoldDB" id="A0A401W619"/>
<dbReference type="CDD" id="cd16936">
    <property type="entry name" value="HATPase_RsbW-like"/>
    <property type="match status" value="1"/>
</dbReference>
<dbReference type="RefSeq" id="WP_125055494.1">
    <property type="nucleotide sequence ID" value="NZ_BHZD01000001.1"/>
</dbReference>
<dbReference type="InterPro" id="IPR003594">
    <property type="entry name" value="HATPase_dom"/>
</dbReference>
<evidence type="ECO:0000256" key="1">
    <source>
        <dbReference type="ARBA" id="ARBA00022527"/>
    </source>
</evidence>
<keyword evidence="1" id="KW-0808">Transferase</keyword>
<name>A0A401W619_STREY</name>
<dbReference type="SUPFAM" id="SSF55874">
    <property type="entry name" value="ATPase domain of HSP90 chaperone/DNA topoisomerase II/histidine kinase"/>
    <property type="match status" value="1"/>
</dbReference>
<dbReference type="InterPro" id="IPR050267">
    <property type="entry name" value="Anti-sigma-factor_SerPK"/>
</dbReference>
<dbReference type="EMBL" id="BHZD01000001">
    <property type="protein sequence ID" value="GCD44711.1"/>
    <property type="molecule type" value="Genomic_DNA"/>
</dbReference>
<dbReference type="PANTHER" id="PTHR35526">
    <property type="entry name" value="ANTI-SIGMA-F FACTOR RSBW-RELATED"/>
    <property type="match status" value="1"/>
</dbReference>
<reference evidence="3 4" key="1">
    <citation type="submission" date="2018-11" db="EMBL/GenBank/DDBJ databases">
        <title>Whole genome sequence of Streptomyces paromomycinus NBRC 15454(T).</title>
        <authorList>
            <person name="Komaki H."/>
            <person name="Tamura T."/>
        </authorList>
    </citation>
    <scope>NUCLEOTIDE SEQUENCE [LARGE SCALE GENOMIC DNA]</scope>
    <source>
        <strain evidence="3 4">NBRC 15454</strain>
    </source>
</reference>
<dbReference type="PANTHER" id="PTHR35526:SF3">
    <property type="entry name" value="ANTI-SIGMA-F FACTOR RSBW"/>
    <property type="match status" value="1"/>
</dbReference>
<feature type="domain" description="Histidine kinase/HSP90-like ATPase" evidence="2">
    <location>
        <begin position="9"/>
        <end position="121"/>
    </location>
</feature>
<accession>A0A401W619</accession>
<keyword evidence="1" id="KW-0418">Kinase</keyword>
<evidence type="ECO:0000313" key="3">
    <source>
        <dbReference type="EMBL" id="GCD44711.1"/>
    </source>
</evidence>
<proteinExistence type="predicted"/>
<sequence length="136" mass="14712">MPDPARRSFPAVPESVGRARSFADRTLTSWGLQGRADDVRLCVSELATNAVTHGSVPGHDFTLTVTAEDDAVCVEVRDASPRHIQLRHPTSVDTTGRGLHLVGALSDEWGVSEYDSASKAVWTRFKTTPTPKKAPC</sequence>
<dbReference type="Proteomes" id="UP000286746">
    <property type="component" value="Unassembled WGS sequence"/>
</dbReference>
<dbReference type="InterPro" id="IPR036890">
    <property type="entry name" value="HATPase_C_sf"/>
</dbReference>
<keyword evidence="4" id="KW-1185">Reference proteome</keyword>
<gene>
    <name evidence="3" type="ORF">GKJPGBOP_04421</name>
</gene>
<protein>
    <submittedName>
        <fullName evidence="3">ATP-binding protein</fullName>
    </submittedName>
</protein>
<dbReference type="Gene3D" id="3.30.565.10">
    <property type="entry name" value="Histidine kinase-like ATPase, C-terminal domain"/>
    <property type="match status" value="1"/>
</dbReference>
<keyword evidence="1" id="KW-0723">Serine/threonine-protein kinase</keyword>
<dbReference type="GO" id="GO:0004674">
    <property type="term" value="F:protein serine/threonine kinase activity"/>
    <property type="evidence" value="ECO:0007669"/>
    <property type="project" value="UniProtKB-KW"/>
</dbReference>
<evidence type="ECO:0000259" key="2">
    <source>
        <dbReference type="Pfam" id="PF13581"/>
    </source>
</evidence>
<keyword evidence="3" id="KW-0067">ATP-binding</keyword>
<dbReference type="Pfam" id="PF13581">
    <property type="entry name" value="HATPase_c_2"/>
    <property type="match status" value="1"/>
</dbReference>
<keyword evidence="3" id="KW-0547">Nucleotide-binding</keyword>